<proteinExistence type="inferred from homology"/>
<dbReference type="GO" id="GO:0016787">
    <property type="term" value="F:hydrolase activity"/>
    <property type="evidence" value="ECO:0007669"/>
    <property type="project" value="InterPro"/>
</dbReference>
<evidence type="ECO:0000256" key="3">
    <source>
        <dbReference type="PROSITE-ProRule" id="PRU01331"/>
    </source>
</evidence>
<dbReference type="Pfam" id="PF04909">
    <property type="entry name" value="Amidohydro_2"/>
    <property type="match status" value="1"/>
</dbReference>
<dbReference type="GO" id="GO:0004356">
    <property type="term" value="F:glutamine synthetase activity"/>
    <property type="evidence" value="ECO:0007669"/>
    <property type="project" value="InterPro"/>
</dbReference>
<dbReference type="GO" id="GO:0006542">
    <property type="term" value="P:glutamine biosynthetic process"/>
    <property type="evidence" value="ECO:0007669"/>
    <property type="project" value="InterPro"/>
</dbReference>
<dbReference type="Gene3D" id="3.20.20.140">
    <property type="entry name" value="Metal-dependent hydrolases"/>
    <property type="match status" value="1"/>
</dbReference>
<dbReference type="Proteomes" id="UP000676310">
    <property type="component" value="Unassembled WGS sequence"/>
</dbReference>
<dbReference type="Gene3D" id="3.30.590.10">
    <property type="entry name" value="Glutamine synthetase/guanido kinase, catalytic domain"/>
    <property type="match status" value="1"/>
</dbReference>
<dbReference type="InterPro" id="IPR032466">
    <property type="entry name" value="Metal_Hydrolase"/>
</dbReference>
<dbReference type="OrthoDB" id="3364440at2759"/>
<gene>
    <name evidence="7" type="ORF">ALTATR162_LOCUS1945</name>
</gene>
<feature type="domain" description="GS catalytic" evidence="6">
    <location>
        <begin position="1156"/>
        <end position="1496"/>
    </location>
</feature>
<dbReference type="InterPro" id="IPR014746">
    <property type="entry name" value="Gln_synth/guanido_kin_cat_dom"/>
</dbReference>
<comment type="caution">
    <text evidence="7">The sequence shown here is derived from an EMBL/GenBank/DDBJ whole genome shotgun (WGS) entry which is preliminary data.</text>
</comment>
<dbReference type="InterPro" id="IPR036651">
    <property type="entry name" value="Gln_synt_N_sf"/>
</dbReference>
<keyword evidence="2" id="KW-0436">Ligase</keyword>
<evidence type="ECO:0000256" key="2">
    <source>
        <dbReference type="ARBA" id="ARBA00022598"/>
    </source>
</evidence>
<feature type="compositionally biased region" description="Basic and acidic residues" evidence="5">
    <location>
        <begin position="48"/>
        <end position="57"/>
    </location>
</feature>
<dbReference type="RefSeq" id="XP_043165482.1">
    <property type="nucleotide sequence ID" value="XM_043309547.1"/>
</dbReference>
<dbReference type="PANTHER" id="PTHR43785:SF2">
    <property type="entry name" value="TYPE-1 GLUTAMINE SYNTHETASE 1"/>
    <property type="match status" value="1"/>
</dbReference>
<evidence type="ECO:0000313" key="7">
    <source>
        <dbReference type="EMBL" id="CAG5146859.1"/>
    </source>
</evidence>
<dbReference type="SMART" id="SM01230">
    <property type="entry name" value="Gln-synt_C"/>
    <property type="match status" value="1"/>
</dbReference>
<dbReference type="InterPro" id="IPR006680">
    <property type="entry name" value="Amidohydro-rel"/>
</dbReference>
<sequence>MGSLARNVPSLPIAQPDHISTKHAASTISAFPFGAPYPLSQKTPQTKPQEHVSRSGEHTANVVTAETHFDNFNTKISNAGTLSRAERSQFSHQTWIACRPVDGNAWAYNVMVVKHLTKIRWDPTRILSNLKFFDVPPTYTPENLDFLRCLEVSGVLLPHASRVHHRLYVKMVRAATSAAASTSSSQDIELLALIRLTFQSCSRSTKAIQVIVDDLLILANKIKASAIKRSLLSELAGINDAKQSIKLLVASAAQDHSSCALVEEMLLFLPKEQLRLQLQSVTRSLVEAVERKSRLPTGTYWHRLRVWLAVLENLDARSDAGYSSTGYTNVAFTEVVEHVFKRSNSGIVRPHIMLYALVFRVARQQPAYAKHKESLLRFIYASAVSALQQQGTEKMEEDIVMIFSDMRRASLPYEPVVSIAADLFASHADLHSVHRFLFALDKHKFLLDRASSIQTRITTELPLLRQHTDAQALDRCGHHAFALRTCQNILDSLKKVTKSGISSAPLHIQEEIETLQAHRDFTAILDAASNDHAIPQTYANLTANIAPSQRAILIHQLAHHYSLDVTRSHRATWRSIYALYNYLESYSLTIGPLFTKAVVRAAIIRPMMEHRFISARRLIWVCQLVARVEGTNVAKQIESSFWRWRGNVIKHAKEVHVAARGDRKAKAMVGRLKQLEMLGHDRYTKAPSKRIVRIETVAERLMENLVRDASEDDLGKTKFLPQTWTNFTDDFEREIQDAVEDDDVAGFKSVICYRTGLDIEPEYEEAAKTVGYPFERYVKSCVRKRNYRIEKKHLNDYLVLRTLEILSERLPHSDSLAKPFQLHTGLGDNDINLLESNPAFLQPLIENYPQVPFVLLHSAYPYTREAGYLATVYRHVYLDIGEVFPMVSRDGQRAILRQSMELVPASKLLYSSDGHWFPETYWLANKQFREVWLDLLTEYVQEGDLTPHQAIGMTKDIMFNNSNVLYDLRYEALFDETVQVDPKQLTYNPKPATSSPYQSPAVTPIPTMGFPSRFSASNTQASRSVSPYIQPAFPPPPKVPQVYDTQLLDDFKEKNPTVKFVYVQWLDYMATIRSRIVPIKEFTRIITEGERIGISQGNMGTLQNDHLTPVTNTTGQIYIEPDLRSLRSTHNKDPLPAATVLSYWRAENGSALPEDPRNNLETLINDLQYNYAMTLLIGFEIEVTFLSRNPPSTSSNPFEAEPYSPLTKTHAWGTLTPEQWLQLPFLGEIVLALEDMGIEVQQFHAESGPGQYEFVLPPHPPLLAIDTLIQARQVIAQIASLHGLRATLHPKPFESMGTAAHAHISLHPPERDMQFFVGGVLKHLPAICAFSMPEEVSYGRVREDSWTGGTWIYEHTNMSKKVAWGTQNRETPLRRISPGRWELRCLDGLANMYFALSAVLAAGLLGLAANEPSFPEQDVQVNPSTMDEQMRTEFGVTKRLPKSMQEAVTALRADGPLNEALDQAFLKAYLYMKGEEAKMLGDMSEAERTVFLVERY</sequence>
<accession>A0A8J2I0T1</accession>
<keyword evidence="8" id="KW-1185">Reference proteome</keyword>
<dbReference type="SUPFAM" id="SSF51556">
    <property type="entry name" value="Metallo-dependent hydrolases"/>
    <property type="match status" value="1"/>
</dbReference>
<evidence type="ECO:0000256" key="1">
    <source>
        <dbReference type="ARBA" id="ARBA00021364"/>
    </source>
</evidence>
<dbReference type="EMBL" id="CAJRGZ010000015">
    <property type="protein sequence ID" value="CAG5146859.1"/>
    <property type="molecule type" value="Genomic_DNA"/>
</dbReference>
<evidence type="ECO:0000313" key="8">
    <source>
        <dbReference type="Proteomes" id="UP000676310"/>
    </source>
</evidence>
<evidence type="ECO:0000256" key="5">
    <source>
        <dbReference type="SAM" id="MobiDB-lite"/>
    </source>
</evidence>
<dbReference type="PROSITE" id="PS51987">
    <property type="entry name" value="GS_CATALYTIC"/>
    <property type="match status" value="1"/>
</dbReference>
<reference evidence="7" key="1">
    <citation type="submission" date="2021-05" db="EMBL/GenBank/DDBJ databases">
        <authorList>
            <person name="Stam R."/>
        </authorList>
    </citation>
    <scope>NUCLEOTIDE SEQUENCE</scope>
    <source>
        <strain evidence="7">CS162</strain>
    </source>
</reference>
<organism evidence="7 8">
    <name type="scientific">Alternaria atra</name>
    <dbReference type="NCBI Taxonomy" id="119953"/>
    <lineage>
        <taxon>Eukaryota</taxon>
        <taxon>Fungi</taxon>
        <taxon>Dikarya</taxon>
        <taxon>Ascomycota</taxon>
        <taxon>Pezizomycotina</taxon>
        <taxon>Dothideomycetes</taxon>
        <taxon>Pleosporomycetidae</taxon>
        <taxon>Pleosporales</taxon>
        <taxon>Pleosporineae</taxon>
        <taxon>Pleosporaceae</taxon>
        <taxon>Alternaria</taxon>
        <taxon>Alternaria sect. Ulocladioides</taxon>
    </lineage>
</organism>
<protein>
    <recommendedName>
        <fullName evidence="1">Glutamine synthetase</fullName>
    </recommendedName>
</protein>
<feature type="region of interest" description="Disordered" evidence="5">
    <location>
        <begin position="38"/>
        <end position="57"/>
    </location>
</feature>
<evidence type="ECO:0000256" key="4">
    <source>
        <dbReference type="RuleBase" id="RU000384"/>
    </source>
</evidence>
<dbReference type="Gene3D" id="3.10.20.70">
    <property type="entry name" value="Glutamine synthetase, N-terminal domain"/>
    <property type="match status" value="1"/>
</dbReference>
<dbReference type="PANTHER" id="PTHR43785">
    <property type="entry name" value="GAMMA-GLUTAMYLPUTRESCINE SYNTHETASE"/>
    <property type="match status" value="1"/>
</dbReference>
<comment type="similarity">
    <text evidence="3 4">Belongs to the glutamine synthetase family.</text>
</comment>
<dbReference type="InterPro" id="IPR008146">
    <property type="entry name" value="Gln_synth_cat_dom"/>
</dbReference>
<dbReference type="GeneID" id="67013335"/>
<dbReference type="SUPFAM" id="SSF55931">
    <property type="entry name" value="Glutamine synthetase/guanido kinase"/>
    <property type="match status" value="1"/>
</dbReference>
<name>A0A8J2I0T1_9PLEO</name>
<dbReference type="Pfam" id="PF00120">
    <property type="entry name" value="Gln-synt_C"/>
    <property type="match status" value="1"/>
</dbReference>
<evidence type="ECO:0000259" key="6">
    <source>
        <dbReference type="PROSITE" id="PS51987"/>
    </source>
</evidence>